<dbReference type="EMBL" id="AASRHK010000224">
    <property type="protein sequence ID" value="EFF8957285.1"/>
    <property type="molecule type" value="Genomic_DNA"/>
</dbReference>
<reference evidence="2 3" key="1">
    <citation type="submission" date="2020-02" db="EMBL/GenBank/DDBJ databases">
        <authorList>
            <consortium name="PulseNet: The National Subtyping Network for Foodborne Disease Surveillance"/>
            <person name="Tarr C.L."/>
            <person name="Trees E."/>
            <person name="Katz L.S."/>
            <person name="Carleton-Romer H.A."/>
            <person name="Stroika S."/>
            <person name="Kucerova Z."/>
            <person name="Roache K.F."/>
            <person name="Sabol A.L."/>
            <person name="Besser J."/>
            <person name="Gerner-Smidt P."/>
        </authorList>
    </citation>
    <scope>NUCLEOTIDE SEQUENCE [LARGE SCALE GENOMIC DNA]</scope>
    <source>
        <strain evidence="2 3">PNUSAE005278</strain>
    </source>
</reference>
<evidence type="ECO:0000256" key="1">
    <source>
        <dbReference type="SAM" id="MobiDB-lite"/>
    </source>
</evidence>
<comment type="caution">
    <text evidence="2">The sequence shown here is derived from an EMBL/GenBank/DDBJ whole genome shotgun (WGS) entry which is preliminary data.</text>
</comment>
<sequence length="97" mass="10688">MAHKPLDLGAAIMQPGRQTTGAGNVVAMGETPMVLTLDQLRPNPDNPRTTRNPRYDDIKNSIHARGLDTVPKVTRMPDSEPDVYIFSDGGNTRYQIL</sequence>
<feature type="non-terminal residue" evidence="2">
    <location>
        <position position="97"/>
    </location>
</feature>
<gene>
    <name evidence="2" type="ORF">BTB68_005399</name>
</gene>
<dbReference type="AlphaFoldDB" id="A0A8S7P1V8"/>
<evidence type="ECO:0000313" key="3">
    <source>
        <dbReference type="Proteomes" id="UP000524010"/>
    </source>
</evidence>
<dbReference type="Proteomes" id="UP000524010">
    <property type="component" value="Unassembled WGS sequence"/>
</dbReference>
<organism evidence="2 3">
    <name type="scientific">Escherichia coli</name>
    <dbReference type="NCBI Taxonomy" id="562"/>
    <lineage>
        <taxon>Bacteria</taxon>
        <taxon>Pseudomonadati</taxon>
        <taxon>Pseudomonadota</taxon>
        <taxon>Gammaproteobacteria</taxon>
        <taxon>Enterobacterales</taxon>
        <taxon>Enterobacteriaceae</taxon>
        <taxon>Escherichia</taxon>
    </lineage>
</organism>
<proteinExistence type="predicted"/>
<evidence type="ECO:0000313" key="2">
    <source>
        <dbReference type="EMBL" id="EFF8957285.1"/>
    </source>
</evidence>
<dbReference type="SUPFAM" id="SSF110849">
    <property type="entry name" value="ParB/Sulfiredoxin"/>
    <property type="match status" value="1"/>
</dbReference>
<feature type="compositionally biased region" description="Low complexity" evidence="1">
    <location>
        <begin position="41"/>
        <end position="52"/>
    </location>
</feature>
<accession>A0A8S7P1V8</accession>
<feature type="region of interest" description="Disordered" evidence="1">
    <location>
        <begin position="37"/>
        <end position="57"/>
    </location>
</feature>
<protein>
    <submittedName>
        <fullName evidence="2">ParB N-terminal domain-containing protein</fullName>
    </submittedName>
</protein>
<name>A0A8S7P1V8_ECOLX</name>
<dbReference type="InterPro" id="IPR036086">
    <property type="entry name" value="ParB/Sulfiredoxin_sf"/>
</dbReference>